<dbReference type="Pfam" id="PF01032">
    <property type="entry name" value="FecCD"/>
    <property type="match status" value="1"/>
</dbReference>
<evidence type="ECO:0000256" key="1">
    <source>
        <dbReference type="ARBA" id="ARBA00004651"/>
    </source>
</evidence>
<evidence type="ECO:0000256" key="2">
    <source>
        <dbReference type="ARBA" id="ARBA00007935"/>
    </source>
</evidence>
<dbReference type="InterPro" id="IPR000522">
    <property type="entry name" value="ABC_transptr_permease_BtuC"/>
</dbReference>
<dbReference type="GO" id="GO:0005886">
    <property type="term" value="C:plasma membrane"/>
    <property type="evidence" value="ECO:0007669"/>
    <property type="project" value="UniProtKB-SubCell"/>
</dbReference>
<dbReference type="PANTHER" id="PTHR30472">
    <property type="entry name" value="FERRIC ENTEROBACTIN TRANSPORT SYSTEM PERMEASE PROTEIN"/>
    <property type="match status" value="1"/>
</dbReference>
<dbReference type="SUPFAM" id="SSF81345">
    <property type="entry name" value="ABC transporter involved in vitamin B12 uptake, BtuC"/>
    <property type="match status" value="1"/>
</dbReference>
<feature type="transmembrane region" description="Helical" evidence="8">
    <location>
        <begin position="12"/>
        <end position="33"/>
    </location>
</feature>
<sequence length="150" mass="15629">MGSLTSASFGRLALGAPFILIGTGLLLVLSWRLNLLPLSEDEARSSGVNLTLLRGLTAFSATMITASAVSMCGQVGWVGLLVPHVCRLALGSDNRRLIPASISLGAAFLVVIDTAARSLTPSEIPISVLTAIIGAPFFIALLRKNGGWEL</sequence>
<feature type="transmembrane region" description="Helical" evidence="8">
    <location>
        <begin position="94"/>
        <end position="112"/>
    </location>
</feature>
<dbReference type="GO" id="GO:0022857">
    <property type="term" value="F:transmembrane transporter activity"/>
    <property type="evidence" value="ECO:0007669"/>
    <property type="project" value="InterPro"/>
</dbReference>
<dbReference type="AlphaFoldDB" id="A0A645BWT7"/>
<dbReference type="Gene3D" id="1.10.3470.10">
    <property type="entry name" value="ABC transporter involved in vitamin B12 uptake, BtuC"/>
    <property type="match status" value="1"/>
</dbReference>
<evidence type="ECO:0000256" key="3">
    <source>
        <dbReference type="ARBA" id="ARBA00022448"/>
    </source>
</evidence>
<keyword evidence="7 8" id="KW-0472">Membrane</keyword>
<evidence type="ECO:0000256" key="7">
    <source>
        <dbReference type="ARBA" id="ARBA00023136"/>
    </source>
</evidence>
<protein>
    <submittedName>
        <fullName evidence="9">Iron-uptake system permease protein FeuB</fullName>
    </submittedName>
</protein>
<comment type="similarity">
    <text evidence="2">Belongs to the binding-protein-dependent transport system permease family. FecCD subfamily.</text>
</comment>
<dbReference type="InterPro" id="IPR037294">
    <property type="entry name" value="ABC_BtuC-like"/>
</dbReference>
<comment type="subcellular location">
    <subcellularLocation>
        <location evidence="1">Cell membrane</location>
        <topology evidence="1">Multi-pass membrane protein</topology>
    </subcellularLocation>
</comment>
<evidence type="ECO:0000256" key="6">
    <source>
        <dbReference type="ARBA" id="ARBA00022989"/>
    </source>
</evidence>
<keyword evidence="3" id="KW-0813">Transport</keyword>
<evidence type="ECO:0000256" key="8">
    <source>
        <dbReference type="SAM" id="Phobius"/>
    </source>
</evidence>
<comment type="caution">
    <text evidence="9">The sequence shown here is derived from an EMBL/GenBank/DDBJ whole genome shotgun (WGS) entry which is preliminary data.</text>
</comment>
<keyword evidence="4" id="KW-1003">Cell membrane</keyword>
<dbReference type="GO" id="GO:0033214">
    <property type="term" value="P:siderophore-iron import into cell"/>
    <property type="evidence" value="ECO:0007669"/>
    <property type="project" value="TreeGrafter"/>
</dbReference>
<feature type="transmembrane region" description="Helical" evidence="8">
    <location>
        <begin position="53"/>
        <end position="82"/>
    </location>
</feature>
<accession>A0A645BWT7</accession>
<name>A0A645BWT7_9ZZZZ</name>
<evidence type="ECO:0000313" key="9">
    <source>
        <dbReference type="EMBL" id="MPM67593.1"/>
    </source>
</evidence>
<proteinExistence type="inferred from homology"/>
<dbReference type="PANTHER" id="PTHR30472:SF70">
    <property type="entry name" value="MOLYBDATE IMPORT SYSTEM PERMEASE PROTEIN MOLB"/>
    <property type="match status" value="1"/>
</dbReference>
<keyword evidence="5 8" id="KW-0812">Transmembrane</keyword>
<dbReference type="EMBL" id="VSSQ01021778">
    <property type="protein sequence ID" value="MPM67593.1"/>
    <property type="molecule type" value="Genomic_DNA"/>
</dbReference>
<organism evidence="9">
    <name type="scientific">bioreactor metagenome</name>
    <dbReference type="NCBI Taxonomy" id="1076179"/>
    <lineage>
        <taxon>unclassified sequences</taxon>
        <taxon>metagenomes</taxon>
        <taxon>ecological metagenomes</taxon>
    </lineage>
</organism>
<feature type="transmembrane region" description="Helical" evidence="8">
    <location>
        <begin position="124"/>
        <end position="142"/>
    </location>
</feature>
<evidence type="ECO:0000256" key="5">
    <source>
        <dbReference type="ARBA" id="ARBA00022692"/>
    </source>
</evidence>
<evidence type="ECO:0000256" key="4">
    <source>
        <dbReference type="ARBA" id="ARBA00022475"/>
    </source>
</evidence>
<keyword evidence="6 8" id="KW-1133">Transmembrane helix</keyword>
<reference evidence="9" key="1">
    <citation type="submission" date="2019-08" db="EMBL/GenBank/DDBJ databases">
        <authorList>
            <person name="Kucharzyk K."/>
            <person name="Murdoch R.W."/>
            <person name="Higgins S."/>
            <person name="Loffler F."/>
        </authorList>
    </citation>
    <scope>NUCLEOTIDE SEQUENCE</scope>
</reference>
<gene>
    <name evidence="9" type="primary">feuB_6</name>
    <name evidence="9" type="ORF">SDC9_114517</name>
</gene>